<dbReference type="OrthoDB" id="693753at2759"/>
<protein>
    <submittedName>
        <fullName evidence="3">Uncharacterized protein</fullName>
    </submittedName>
</protein>
<keyword evidence="4" id="KW-1185">Reference proteome</keyword>
<evidence type="ECO:0000313" key="4">
    <source>
        <dbReference type="Proteomes" id="UP000604825"/>
    </source>
</evidence>
<proteinExistence type="predicted"/>
<gene>
    <name evidence="3" type="ORF">NCGR_LOCUS36505</name>
</gene>
<dbReference type="EMBL" id="CAJGYO010000009">
    <property type="protein sequence ID" value="CAD6252858.1"/>
    <property type="molecule type" value="Genomic_DNA"/>
</dbReference>
<dbReference type="Pfam" id="PF03004">
    <property type="entry name" value="Transposase_24"/>
    <property type="match status" value="1"/>
</dbReference>
<dbReference type="AlphaFoldDB" id="A0A811QA55"/>
<evidence type="ECO:0000256" key="2">
    <source>
        <dbReference type="SAM" id="MobiDB-lite"/>
    </source>
</evidence>
<dbReference type="Proteomes" id="UP000604825">
    <property type="component" value="Unassembled WGS sequence"/>
</dbReference>
<comment type="caution">
    <text evidence="3">The sequence shown here is derived from an EMBL/GenBank/DDBJ whole genome shotgun (WGS) entry which is preliminary data.</text>
</comment>
<evidence type="ECO:0000313" key="3">
    <source>
        <dbReference type="EMBL" id="CAD6252858.1"/>
    </source>
</evidence>
<dbReference type="InterPro" id="IPR004252">
    <property type="entry name" value="Probable_transposase_24"/>
</dbReference>
<feature type="region of interest" description="Disordered" evidence="2">
    <location>
        <begin position="96"/>
        <end position="115"/>
    </location>
</feature>
<name>A0A811QA55_9POAL</name>
<keyword evidence="1" id="KW-0175">Coiled coil</keyword>
<dbReference type="PANTHER" id="PTHR33063">
    <property type="entry name" value="OS02G0583500 PROTEIN"/>
    <property type="match status" value="1"/>
</dbReference>
<feature type="compositionally biased region" description="Polar residues" evidence="2">
    <location>
        <begin position="105"/>
        <end position="115"/>
    </location>
</feature>
<dbReference type="PANTHER" id="PTHR33063:SF18">
    <property type="entry name" value="RECF_RECN_SMC N-TERMINAL DOMAIN-CONTAINING PROTEIN"/>
    <property type="match status" value="1"/>
</dbReference>
<accession>A0A811QA55</accession>
<reference evidence="3" key="1">
    <citation type="submission" date="2020-10" db="EMBL/GenBank/DDBJ databases">
        <authorList>
            <person name="Han B."/>
            <person name="Lu T."/>
            <person name="Zhao Q."/>
            <person name="Huang X."/>
            <person name="Zhao Y."/>
        </authorList>
    </citation>
    <scope>NUCLEOTIDE SEQUENCE</scope>
</reference>
<evidence type="ECO:0000256" key="1">
    <source>
        <dbReference type="SAM" id="Coils"/>
    </source>
</evidence>
<feature type="coiled-coil region" evidence="1">
    <location>
        <begin position="223"/>
        <end position="275"/>
    </location>
</feature>
<organism evidence="3 4">
    <name type="scientific">Miscanthus lutarioriparius</name>
    <dbReference type="NCBI Taxonomy" id="422564"/>
    <lineage>
        <taxon>Eukaryota</taxon>
        <taxon>Viridiplantae</taxon>
        <taxon>Streptophyta</taxon>
        <taxon>Embryophyta</taxon>
        <taxon>Tracheophyta</taxon>
        <taxon>Spermatophyta</taxon>
        <taxon>Magnoliopsida</taxon>
        <taxon>Liliopsida</taxon>
        <taxon>Poales</taxon>
        <taxon>Poaceae</taxon>
        <taxon>PACMAD clade</taxon>
        <taxon>Panicoideae</taxon>
        <taxon>Andropogonodae</taxon>
        <taxon>Andropogoneae</taxon>
        <taxon>Saccharinae</taxon>
        <taxon>Miscanthus</taxon>
    </lineage>
</organism>
<sequence>MDRPRATDPPPSWHPGLHHLRLDTRLDVQVEHEGPSRAACTDIVKRGVRQQRYHLKRRYFDSSLTREQLLAKQPPPKMKKAEWTKLVDYWCDPKNQEKSEKNKANRGQVQLHQRTGSRSYIAHRYSLRPKYNNMEPDPVEFFGECMNSPQNGRTQLADDIYAQMVAEKAREPEEGEAPKSPSKIVADSLSQISRSSTFLPNIGVTKAQSAARSTTAVVEARLQAQFQATLQAEREDAARKQEELQEQLRVQQASLEEHQSLLRQTQEEVKGMSTRFDETNALLRAVLKLQKD</sequence>